<keyword evidence="1" id="KW-1188">Viral release from host cell</keyword>
<keyword evidence="2" id="KW-0812">Transmembrane</keyword>
<dbReference type="Proteomes" id="UP000254332">
    <property type="component" value="Unassembled WGS sequence"/>
</dbReference>
<dbReference type="Pfam" id="PF10145">
    <property type="entry name" value="PhageMin_Tail"/>
    <property type="match status" value="1"/>
</dbReference>
<feature type="transmembrane region" description="Helical" evidence="2">
    <location>
        <begin position="577"/>
        <end position="596"/>
    </location>
</feature>
<evidence type="ECO:0000313" key="5">
    <source>
        <dbReference type="EMBL" id="SUF67775.1"/>
    </source>
</evidence>
<dbReference type="EMBL" id="UGWQ01000001">
    <property type="protein sequence ID" value="SUF67775.1"/>
    <property type="molecule type" value="Genomic_DNA"/>
</dbReference>
<feature type="transmembrane region" description="Helical" evidence="2">
    <location>
        <begin position="616"/>
        <end position="638"/>
    </location>
</feature>
<keyword evidence="2" id="KW-1133">Transmembrane helix</keyword>
<feature type="transmembrane region" description="Helical" evidence="2">
    <location>
        <begin position="550"/>
        <end position="570"/>
    </location>
</feature>
<gene>
    <name evidence="5" type="primary">STY1629_2</name>
    <name evidence="4" type="synonym">STY1629_1</name>
    <name evidence="4" type="ORF">NCTC10718_00015</name>
    <name evidence="5" type="ORF">NCTC10718_00435</name>
</gene>
<dbReference type="AlphaFoldDB" id="A0A379QSH1"/>
<evidence type="ECO:0000313" key="4">
    <source>
        <dbReference type="EMBL" id="SUF67372.1"/>
    </source>
</evidence>
<feature type="domain" description="Phage tail tape measure protein" evidence="3">
    <location>
        <begin position="164"/>
        <end position="317"/>
    </location>
</feature>
<dbReference type="NCBIfam" id="TIGR01760">
    <property type="entry name" value="tape_meas_TP901"/>
    <property type="match status" value="1"/>
</dbReference>
<name>A0A379QSH1_SALER</name>
<organism evidence="5 6">
    <name type="scientific">Salmonella enterica</name>
    <name type="common">Salmonella choleraesuis</name>
    <dbReference type="NCBI Taxonomy" id="28901"/>
    <lineage>
        <taxon>Bacteria</taxon>
        <taxon>Pseudomonadati</taxon>
        <taxon>Pseudomonadota</taxon>
        <taxon>Gammaproteobacteria</taxon>
        <taxon>Enterobacterales</taxon>
        <taxon>Enterobacteriaceae</taxon>
        <taxon>Salmonella</taxon>
    </lineage>
</organism>
<sequence>MATTFSIGVLVSGAVTSSFLSTMSGTQRTLNKLAMATDGLKKKQDDLTRRQEMATRAMARYGDIGGRAVRKIGTELDAVSRQFTRMQKQQSQMTKAAALSQSMKNNRMSLYAQGLETWGLTKALMKPFSVGVMDYSNFEAQLRDIGITGDLDKKQEQQIGNLIRQQARATNQTTDTLLEGVGTLVAAGKAPMEAVKWTQLLGRTATASGADINDLAKMGLAFESLKINGQDALKSAFSKAVYGGKSGRFELKDMAQYLPEMAQGFAAKGIYGQEAIAQIVASLEVGREGAGTEGEAATNMRNWLSSMNRADIARRYQMQGVDYRGSMSDYVASGYSQYEASILIADRFIKSKGADFMKQWQSAGAKGDKEAQQRLMESFGLSSIFTDVQTVNHLLAMRQRWGDYQNIKKGMNSPEAQGSVDRDFGKRNEQLASQGKRILISLKDISLSIGESLVPSLSGLAARIIPVLDKTGLWVKQNQKLITIIAEVMAGALGFRMALVGVKLGLNILFSPLVSMYTGFVRLRSGWVLLRDAIGSGGMLRRIASSAWSLARVLSTGLYKGVMLAARAILFMGRAMLMNPIGLIITGIAVGAYLIYRYWGPVSTWFKARWNDIKTAFSGGIGGVSALILNWSPLGLFYKVFAGVMKWFGVDLPANFTDFGRNIINGLVSGIQNTWEATKKTVSDLGDSVKDWFKEKLGIHSPSRVFMDYGDNIVQGLTIGINRSTPGVGKTVDGLGGSLRPRLPSLPAIPELPTGFGDRMRGGIHIAYTPKIYIDGQVQQPAGAIQEALTLSCQELERMLRDILWQEQRRAY</sequence>
<proteinExistence type="predicted"/>
<evidence type="ECO:0000256" key="2">
    <source>
        <dbReference type="SAM" id="Phobius"/>
    </source>
</evidence>
<keyword evidence="2" id="KW-0472">Membrane</keyword>
<reference evidence="5 6" key="1">
    <citation type="submission" date="2018-06" db="EMBL/GenBank/DDBJ databases">
        <authorList>
            <consortium name="Pathogen Informatics"/>
            <person name="Doyle S."/>
        </authorList>
    </citation>
    <scope>NUCLEOTIDE SEQUENCE [LARGE SCALE GENOMIC DNA]</scope>
    <source>
        <strain evidence="5 6">NCTC10718</strain>
    </source>
</reference>
<evidence type="ECO:0000313" key="6">
    <source>
        <dbReference type="Proteomes" id="UP000254332"/>
    </source>
</evidence>
<accession>A0A379QSH1</accession>
<dbReference type="PANTHER" id="PTHR37813">
    <property type="entry name" value="FELS-2 PROPHAGE PROTEIN"/>
    <property type="match status" value="1"/>
</dbReference>
<dbReference type="EMBL" id="UGWQ01000001">
    <property type="protein sequence ID" value="SUF67372.1"/>
    <property type="molecule type" value="Genomic_DNA"/>
</dbReference>
<feature type="transmembrane region" description="Helical" evidence="2">
    <location>
        <begin position="506"/>
        <end position="530"/>
    </location>
</feature>
<dbReference type="PANTHER" id="PTHR37813:SF1">
    <property type="entry name" value="FELS-2 PROPHAGE PROTEIN"/>
    <property type="match status" value="1"/>
</dbReference>
<protein>
    <submittedName>
        <fullName evidence="5">Putative bacteriophage protein</fullName>
    </submittedName>
</protein>
<evidence type="ECO:0000256" key="1">
    <source>
        <dbReference type="ARBA" id="ARBA00022612"/>
    </source>
</evidence>
<dbReference type="InterPro" id="IPR010090">
    <property type="entry name" value="Phage_tape_meas"/>
</dbReference>
<evidence type="ECO:0000259" key="3">
    <source>
        <dbReference type="Pfam" id="PF10145"/>
    </source>
</evidence>